<evidence type="ECO:0000313" key="2">
    <source>
        <dbReference type="Proteomes" id="UP001317613"/>
    </source>
</evidence>
<gene>
    <name evidence="1" type="ORF">EfsSVR2332_40560</name>
</gene>
<proteinExistence type="predicted"/>
<name>A0AC59HWA7_ENTFL</name>
<accession>A0AC59HWA7</accession>
<reference evidence="1" key="1">
    <citation type="submission" date="2022-08" db="EMBL/GenBank/DDBJ databases">
        <title>Molecular epidemiological analysis of five strains of VanD-type vancomycin-resistant Enterococcus faecalis.</title>
        <authorList>
            <person name="Mimura K."/>
            <person name="Hashimoto Y."/>
            <person name="Tomita H."/>
        </authorList>
    </citation>
    <scope>NUCLEOTIDE SEQUENCE</scope>
    <source>
        <strain evidence="1">SVR2332</strain>
        <plasmid evidence="1">pSVR2332_phage</plasmid>
    </source>
</reference>
<organism evidence="1 2">
    <name type="scientific">Enterococcus faecalis</name>
    <name type="common">Streptococcus faecalis</name>
    <dbReference type="NCBI Taxonomy" id="1351"/>
    <lineage>
        <taxon>Bacteria</taxon>
        <taxon>Bacillati</taxon>
        <taxon>Bacillota</taxon>
        <taxon>Bacilli</taxon>
        <taxon>Lactobacillales</taxon>
        <taxon>Enterococcaceae</taxon>
        <taxon>Enterococcus</taxon>
    </lineage>
</organism>
<evidence type="ECO:0000313" key="1">
    <source>
        <dbReference type="EMBL" id="BDQ63978.1"/>
    </source>
</evidence>
<dbReference type="Proteomes" id="UP001317613">
    <property type="component" value="Plasmid pSVR2332_phage"/>
</dbReference>
<geneLocation type="plasmid" evidence="1 2">
    <name>pSVR2332_phage</name>
</geneLocation>
<dbReference type="EMBL" id="AP026731">
    <property type="protein sequence ID" value="BDQ63978.1"/>
    <property type="molecule type" value="Genomic_DNA"/>
</dbReference>
<keyword evidence="1" id="KW-0614">Plasmid</keyword>
<protein>
    <submittedName>
        <fullName evidence="1">Uncharacterized protein</fullName>
    </submittedName>
</protein>
<sequence length="191" mass="22150">MFSKEDMLTYEKFNKNIRMFPNFSLDYVYGKINIFYDFHKDKQGKNTNYNRELLFSISTLKPFRIIAPAGYRLIQFKSVPNFEKIETLAIKLSRTPISFRGEIPLNHSNGDLESGVLVRVNSLEEILKPRKDKAYILPNGEMYILDNEGKQLIKIGGSDGNIDLTKYAKKPEDIDIMDPQLKAFIEEVIKE</sequence>